<organism evidence="1">
    <name type="scientific">Homavirus sp</name>
    <dbReference type="NCBI Taxonomy" id="2487769"/>
    <lineage>
        <taxon>Viruses</taxon>
        <taxon>Varidnaviria</taxon>
        <taxon>Bamfordvirae</taxon>
        <taxon>Nucleocytoviricota</taxon>
        <taxon>Megaviricetes</taxon>
        <taxon>Imitervirales</taxon>
        <taxon>Mimiviridae</taxon>
        <taxon>Klosneuvirinae</taxon>
    </lineage>
</organism>
<protein>
    <submittedName>
        <fullName evidence="1">Uncharacterized protein</fullName>
    </submittedName>
</protein>
<proteinExistence type="predicted"/>
<name>A0A3G5A6F7_9VIRU</name>
<accession>A0A3G5A6F7</accession>
<reference evidence="1" key="1">
    <citation type="submission" date="2018-10" db="EMBL/GenBank/DDBJ databases">
        <title>Hidden diversity of soil giant viruses.</title>
        <authorList>
            <person name="Schulz F."/>
            <person name="Alteio L."/>
            <person name="Goudeau D."/>
            <person name="Ryan E.M."/>
            <person name="Malmstrom R.R."/>
            <person name="Blanchard J."/>
            <person name="Woyke T."/>
        </authorList>
    </citation>
    <scope>NUCLEOTIDE SEQUENCE</scope>
    <source>
        <strain evidence="1">HOV1</strain>
    </source>
</reference>
<dbReference type="EMBL" id="MK072336">
    <property type="protein sequence ID" value="AYV82064.1"/>
    <property type="molecule type" value="Genomic_DNA"/>
</dbReference>
<evidence type="ECO:0000313" key="1">
    <source>
        <dbReference type="EMBL" id="AYV82064.1"/>
    </source>
</evidence>
<sequence>MNYIPYNELLIDSIELSDVVYSNDLNTYVSKLFYTIDNIFLENVPLKIPNFRLVKIFSKNQQNYIRVEFLANTDGNDFYQFINKLDNQIINNFVDKSEQMIGTKLNYNSVSSLYHKSKQLPKTIPSLPTMTFCIPDKCIILDKDDNQLSLENLEINNELKLVINFDSIIFYPNMYKLTSNVDIIKINSYFCSGYDCLFTEDE</sequence>
<gene>
    <name evidence="1" type="ORF">Homavirus5_6</name>
</gene>